<dbReference type="Pfam" id="PF02674">
    <property type="entry name" value="Colicin_V"/>
    <property type="match status" value="1"/>
</dbReference>
<keyword evidence="6" id="KW-0645">Protease</keyword>
<evidence type="ECO:0000313" key="7">
    <source>
        <dbReference type="Proteomes" id="UP000427071"/>
    </source>
</evidence>
<protein>
    <submittedName>
        <fullName evidence="6">Serine protease</fullName>
        <ecNumber evidence="6">3.4.21.-</ecNumber>
    </submittedName>
</protein>
<keyword evidence="4 5" id="KW-0472">Membrane</keyword>
<evidence type="ECO:0000313" key="6">
    <source>
        <dbReference type="EMBL" id="QGU03015.1"/>
    </source>
</evidence>
<keyword evidence="6" id="KW-0378">Hydrolase</keyword>
<dbReference type="PANTHER" id="PTHR43019">
    <property type="entry name" value="SERINE ENDOPROTEASE DEGS"/>
    <property type="match status" value="1"/>
</dbReference>
<dbReference type="NCBIfam" id="NF033740">
    <property type="entry name" value="MarP_fam_protase"/>
    <property type="match status" value="1"/>
</dbReference>
<dbReference type="Pfam" id="PF13365">
    <property type="entry name" value="Trypsin_2"/>
    <property type="match status" value="1"/>
</dbReference>
<keyword evidence="7" id="KW-1185">Reference proteome</keyword>
<evidence type="ECO:0000256" key="2">
    <source>
        <dbReference type="ARBA" id="ARBA00022692"/>
    </source>
</evidence>
<dbReference type="KEGG" id="ckw:CKALI_10825"/>
<sequence>MQGADNPGLMVDIVLAVIIIGALFGGWRQGAFASVLSTIGVIGGVIAGAALAPWVMSYTDSTAFRFLLAIATVLLLIGIGNMIGAMIGGAMRQNMRTISAQRVDSAIGAVFQAAATLIVAWLIAIPLVTAAPGGLAKGLKSSQILQNIDRIAPEPLRQLPTQISAMLNESGLPPLLSPFEEASRVEVAAPRIEVERPEVVEKLRPAVVHVTGQADKCRHLLSGTGFVFDEDFVLTNAHVVAGTETVKLDTMLGVQQAKVVYYNPDVDIAVIHAPDLGITPMGWAEQPAEPGSDAIVMGYPGSGPFTATPARVREIITINGPDIYAKNRLDREAYTIRGSVRQGNSGGPLTTTDGEVLGMIFGAAADNTDTGYALTKKQVLDTIGDYRQLVSPVNTQECVLK</sequence>
<feature type="transmembrane region" description="Helical" evidence="5">
    <location>
        <begin position="66"/>
        <end position="91"/>
    </location>
</feature>
<name>A0A6B8VVR5_9CORY</name>
<proteinExistence type="predicted"/>
<dbReference type="AlphaFoldDB" id="A0A6B8VVR5"/>
<accession>A0A6B8VVR5</accession>
<dbReference type="InterPro" id="IPR043504">
    <property type="entry name" value="Peptidase_S1_PA_chymotrypsin"/>
</dbReference>
<evidence type="ECO:0000256" key="1">
    <source>
        <dbReference type="ARBA" id="ARBA00004141"/>
    </source>
</evidence>
<feature type="transmembrane region" description="Helical" evidence="5">
    <location>
        <begin position="103"/>
        <end position="124"/>
    </location>
</feature>
<dbReference type="InterPro" id="IPR047680">
    <property type="entry name" value="MarP-like"/>
</dbReference>
<dbReference type="GO" id="GO:0008233">
    <property type="term" value="F:peptidase activity"/>
    <property type="evidence" value="ECO:0007669"/>
    <property type="project" value="UniProtKB-KW"/>
</dbReference>
<feature type="transmembrane region" description="Helical" evidence="5">
    <location>
        <begin position="6"/>
        <end position="24"/>
    </location>
</feature>
<dbReference type="GO" id="GO:0016020">
    <property type="term" value="C:membrane"/>
    <property type="evidence" value="ECO:0007669"/>
    <property type="project" value="UniProtKB-SubCell"/>
</dbReference>
<keyword evidence="3 5" id="KW-1133">Transmembrane helix</keyword>
<dbReference type="InterPro" id="IPR009003">
    <property type="entry name" value="Peptidase_S1_PA"/>
</dbReference>
<dbReference type="SUPFAM" id="SSF50494">
    <property type="entry name" value="Trypsin-like serine proteases"/>
    <property type="match status" value="1"/>
</dbReference>
<dbReference type="Gene3D" id="2.40.10.10">
    <property type="entry name" value="Trypsin-like serine proteases"/>
    <property type="match status" value="2"/>
</dbReference>
<evidence type="ECO:0000256" key="4">
    <source>
        <dbReference type="ARBA" id="ARBA00023136"/>
    </source>
</evidence>
<dbReference type="InterPro" id="IPR003825">
    <property type="entry name" value="Colicin-V_CvpA"/>
</dbReference>
<dbReference type="GO" id="GO:0006508">
    <property type="term" value="P:proteolysis"/>
    <property type="evidence" value="ECO:0007669"/>
    <property type="project" value="UniProtKB-KW"/>
</dbReference>
<comment type="subcellular location">
    <subcellularLocation>
        <location evidence="1">Membrane</location>
        <topology evidence="1">Multi-pass membrane protein</topology>
    </subcellularLocation>
</comment>
<keyword evidence="2 5" id="KW-0812">Transmembrane</keyword>
<dbReference type="Proteomes" id="UP000427071">
    <property type="component" value="Chromosome"/>
</dbReference>
<dbReference type="EC" id="3.4.21.-" evidence="6"/>
<evidence type="ECO:0000256" key="3">
    <source>
        <dbReference type="ARBA" id="ARBA00022989"/>
    </source>
</evidence>
<dbReference type="EMBL" id="CP046452">
    <property type="protein sequence ID" value="QGU03015.1"/>
    <property type="molecule type" value="Genomic_DNA"/>
</dbReference>
<evidence type="ECO:0000256" key="5">
    <source>
        <dbReference type="SAM" id="Phobius"/>
    </source>
</evidence>
<dbReference type="PANTHER" id="PTHR43019:SF23">
    <property type="entry name" value="PROTEASE DO-LIKE 5, CHLOROPLASTIC"/>
    <property type="match status" value="1"/>
</dbReference>
<organism evidence="6 7">
    <name type="scientific">Corynebacterium kalinowskii</name>
    <dbReference type="NCBI Taxonomy" id="2675216"/>
    <lineage>
        <taxon>Bacteria</taxon>
        <taxon>Bacillati</taxon>
        <taxon>Actinomycetota</taxon>
        <taxon>Actinomycetes</taxon>
        <taxon>Mycobacteriales</taxon>
        <taxon>Corynebacteriaceae</taxon>
        <taxon>Corynebacterium</taxon>
    </lineage>
</organism>
<feature type="transmembrane region" description="Helical" evidence="5">
    <location>
        <begin position="31"/>
        <end position="54"/>
    </location>
</feature>
<dbReference type="GO" id="GO:0009403">
    <property type="term" value="P:toxin biosynthetic process"/>
    <property type="evidence" value="ECO:0007669"/>
    <property type="project" value="InterPro"/>
</dbReference>
<gene>
    <name evidence="6" type="ORF">CKALI_10825</name>
</gene>
<reference evidence="7" key="1">
    <citation type="submission" date="2019-11" db="EMBL/GenBank/DDBJ databases">
        <title>Complete genome sequence of Corynebacterium kalinowskii 1959, a novel Corynebacterium species isolated from soil of a small paddock in Vilsendorf, Germany.</title>
        <authorList>
            <person name="Schaffert L."/>
            <person name="Ruwe M."/>
            <person name="Milse J."/>
            <person name="Hanuschka K."/>
            <person name="Ortseifen V."/>
            <person name="Droste J."/>
            <person name="Brandt D."/>
            <person name="Schlueter L."/>
            <person name="Kutter Y."/>
            <person name="Vinke S."/>
            <person name="Viehoefer P."/>
            <person name="Jacob L."/>
            <person name="Luebke N.-C."/>
            <person name="Schulte-Berndt E."/>
            <person name="Hain C."/>
            <person name="Linder M."/>
            <person name="Schmidt P."/>
            <person name="Wollenschlaeger L."/>
            <person name="Luttermann T."/>
            <person name="Thieme E."/>
            <person name="Hassa J."/>
            <person name="Haak M."/>
            <person name="Wittchen M."/>
            <person name="Mentz A."/>
            <person name="Persicke M."/>
            <person name="Busche T."/>
            <person name="Ruckert C."/>
        </authorList>
    </citation>
    <scope>NUCLEOTIDE SEQUENCE [LARGE SCALE GENOMIC DNA]</scope>
    <source>
        <strain evidence="7">1959</strain>
    </source>
</reference>